<gene>
    <name evidence="1" type="ORF">EDE15_4901</name>
</gene>
<sequence length="184" mass="20563">MMKRELVVRRLRWFRSLLFVAGTVVWFGVATLPTFAAADPLSCSASPERQQFDYWLGDWTITYPGAPGGSTSKVYLRLDKCVLVETWDGGRGHKGENVFAYSSDDGSWHGMFADNQGRVHVFKGKVTSGLAEFYGPSRGPNGAATLNRIRVVRVNADKVTQTWEKSADRGATWTVEFQGEYSRK</sequence>
<proteinExistence type="predicted"/>
<keyword evidence="2" id="KW-1185">Reference proteome</keyword>
<evidence type="ECO:0000313" key="1">
    <source>
        <dbReference type="EMBL" id="RSL19241.1"/>
    </source>
</evidence>
<protein>
    <recommendedName>
        <fullName evidence="3">DUF1579 domain-containing protein</fullName>
    </recommendedName>
</protein>
<evidence type="ECO:0008006" key="3">
    <source>
        <dbReference type="Google" id="ProtNLM"/>
    </source>
</evidence>
<evidence type="ECO:0000313" key="2">
    <source>
        <dbReference type="Proteomes" id="UP000269669"/>
    </source>
</evidence>
<dbReference type="EMBL" id="RSDW01000001">
    <property type="protein sequence ID" value="RSL19241.1"/>
    <property type="molecule type" value="Genomic_DNA"/>
</dbReference>
<dbReference type="Proteomes" id="UP000269669">
    <property type="component" value="Unassembled WGS sequence"/>
</dbReference>
<organism evidence="1 2">
    <name type="scientific">Edaphobacter aggregans</name>
    <dbReference type="NCBI Taxonomy" id="570835"/>
    <lineage>
        <taxon>Bacteria</taxon>
        <taxon>Pseudomonadati</taxon>
        <taxon>Acidobacteriota</taxon>
        <taxon>Terriglobia</taxon>
        <taxon>Terriglobales</taxon>
        <taxon>Acidobacteriaceae</taxon>
        <taxon>Edaphobacter</taxon>
    </lineage>
</organism>
<reference evidence="1 2" key="1">
    <citation type="submission" date="2018-12" db="EMBL/GenBank/DDBJ databases">
        <title>Sequencing of bacterial isolates from soil warming experiment in Harvard Forest, Massachusetts, USA.</title>
        <authorList>
            <person name="Deangelis K."/>
        </authorList>
    </citation>
    <scope>NUCLEOTIDE SEQUENCE [LARGE SCALE GENOMIC DNA]</scope>
    <source>
        <strain evidence="1 2">EB153</strain>
    </source>
</reference>
<accession>A0A428MQQ7</accession>
<comment type="caution">
    <text evidence="1">The sequence shown here is derived from an EMBL/GenBank/DDBJ whole genome shotgun (WGS) entry which is preliminary data.</text>
</comment>
<name>A0A428MQQ7_9BACT</name>
<dbReference type="AlphaFoldDB" id="A0A428MQQ7"/>